<feature type="region of interest" description="Disordered" evidence="1">
    <location>
        <begin position="58"/>
        <end position="116"/>
    </location>
</feature>
<feature type="region of interest" description="Disordered" evidence="1">
    <location>
        <begin position="141"/>
        <end position="164"/>
    </location>
</feature>
<organism evidence="2 3">
    <name type="scientific">Tanacetum coccineum</name>
    <dbReference type="NCBI Taxonomy" id="301880"/>
    <lineage>
        <taxon>Eukaryota</taxon>
        <taxon>Viridiplantae</taxon>
        <taxon>Streptophyta</taxon>
        <taxon>Embryophyta</taxon>
        <taxon>Tracheophyta</taxon>
        <taxon>Spermatophyta</taxon>
        <taxon>Magnoliopsida</taxon>
        <taxon>eudicotyledons</taxon>
        <taxon>Gunneridae</taxon>
        <taxon>Pentapetalae</taxon>
        <taxon>asterids</taxon>
        <taxon>campanulids</taxon>
        <taxon>Asterales</taxon>
        <taxon>Asteraceae</taxon>
        <taxon>Asteroideae</taxon>
        <taxon>Anthemideae</taxon>
        <taxon>Anthemidinae</taxon>
        <taxon>Tanacetum</taxon>
    </lineage>
</organism>
<feature type="compositionally biased region" description="Basic residues" evidence="1">
    <location>
        <begin position="141"/>
        <end position="151"/>
    </location>
</feature>
<name>A0ABQ5HWW0_9ASTR</name>
<protein>
    <recommendedName>
        <fullName evidence="4">Aminoacyl-tRNA synthetase, class 1a, anticodon-binding</fullName>
    </recommendedName>
</protein>
<comment type="caution">
    <text evidence="2">The sequence shown here is derived from an EMBL/GenBank/DDBJ whole genome shotgun (WGS) entry which is preliminary data.</text>
</comment>
<sequence length="369" mass="41129">MTLSQLRQYMRTYVKNQGPAMYSTGWTKAQVRKLSPEQLQEEFDKIQRVVAFTRGLKRDGSPITSASSKKLKTGDDAVNVEAPSPGVPQEKEGATPSQNVSREEVAAPSHSQDIPDTPVEVPSNIASTAPHPASLLKKVGTKKKRLGRKGVHPSQSTIPIEEGDPEAEHKVCLKYASDADSASDDDTPVNFYAVVDWELLPTGLGSINALYRLDNSRKYFTSLREILHLVTRADLMTIYGRVMTFYQDKTAEGVGLVLWGDLKVLMDSPEVNDGSAVWKNQHTWSIQSWKLYSFSGVHVLETVSGLVLHMFVDKKYPLSVSLIERMLDHQLEICRGTVGNELTTAVQLIAFLKKQISDSKRPKVHDWYC</sequence>
<reference evidence="2" key="1">
    <citation type="journal article" date="2022" name="Int. J. Mol. Sci.">
        <title>Draft Genome of Tanacetum Coccineum: Genomic Comparison of Closely Related Tanacetum-Family Plants.</title>
        <authorList>
            <person name="Yamashiro T."/>
            <person name="Shiraishi A."/>
            <person name="Nakayama K."/>
            <person name="Satake H."/>
        </authorList>
    </citation>
    <scope>NUCLEOTIDE SEQUENCE</scope>
</reference>
<proteinExistence type="predicted"/>
<dbReference type="EMBL" id="BQNB010020053">
    <property type="protein sequence ID" value="GJT91815.1"/>
    <property type="molecule type" value="Genomic_DNA"/>
</dbReference>
<evidence type="ECO:0008006" key="4">
    <source>
        <dbReference type="Google" id="ProtNLM"/>
    </source>
</evidence>
<dbReference type="Proteomes" id="UP001151760">
    <property type="component" value="Unassembled WGS sequence"/>
</dbReference>
<gene>
    <name evidence="2" type="ORF">Tco_1080660</name>
</gene>
<evidence type="ECO:0000313" key="3">
    <source>
        <dbReference type="Proteomes" id="UP001151760"/>
    </source>
</evidence>
<evidence type="ECO:0000313" key="2">
    <source>
        <dbReference type="EMBL" id="GJT91815.1"/>
    </source>
</evidence>
<reference evidence="2" key="2">
    <citation type="submission" date="2022-01" db="EMBL/GenBank/DDBJ databases">
        <authorList>
            <person name="Yamashiro T."/>
            <person name="Shiraishi A."/>
            <person name="Satake H."/>
            <person name="Nakayama K."/>
        </authorList>
    </citation>
    <scope>NUCLEOTIDE SEQUENCE</scope>
</reference>
<accession>A0ABQ5HWW0</accession>
<keyword evidence="3" id="KW-1185">Reference proteome</keyword>
<evidence type="ECO:0000256" key="1">
    <source>
        <dbReference type="SAM" id="MobiDB-lite"/>
    </source>
</evidence>